<feature type="compositionally biased region" description="Low complexity" evidence="2">
    <location>
        <begin position="453"/>
        <end position="505"/>
    </location>
</feature>
<dbReference type="PANTHER" id="PTHR45705:SF1">
    <property type="entry name" value="FI20236P1"/>
    <property type="match status" value="1"/>
</dbReference>
<dbReference type="SMART" id="SM00105">
    <property type="entry name" value="ArfGap"/>
    <property type="match status" value="1"/>
</dbReference>
<feature type="domain" description="Arf-GAP" evidence="3">
    <location>
        <begin position="13"/>
        <end position="129"/>
    </location>
</feature>
<evidence type="ECO:0000313" key="5">
    <source>
        <dbReference type="Proteomes" id="UP001497453"/>
    </source>
</evidence>
<keyword evidence="1" id="KW-0862">Zinc</keyword>
<dbReference type="PROSITE" id="PS50115">
    <property type="entry name" value="ARFGAP"/>
    <property type="match status" value="1"/>
</dbReference>
<organism evidence="4 5">
    <name type="scientific">Somion occarium</name>
    <dbReference type="NCBI Taxonomy" id="3059160"/>
    <lineage>
        <taxon>Eukaryota</taxon>
        <taxon>Fungi</taxon>
        <taxon>Dikarya</taxon>
        <taxon>Basidiomycota</taxon>
        <taxon>Agaricomycotina</taxon>
        <taxon>Agaricomycetes</taxon>
        <taxon>Polyporales</taxon>
        <taxon>Cerrenaceae</taxon>
        <taxon>Somion</taxon>
    </lineage>
</organism>
<dbReference type="InterPro" id="IPR001164">
    <property type="entry name" value="ArfGAP_dom"/>
</dbReference>
<dbReference type="Pfam" id="PF01412">
    <property type="entry name" value="ArfGap"/>
    <property type="match status" value="1"/>
</dbReference>
<evidence type="ECO:0000256" key="1">
    <source>
        <dbReference type="PROSITE-ProRule" id="PRU00288"/>
    </source>
</evidence>
<evidence type="ECO:0000256" key="2">
    <source>
        <dbReference type="SAM" id="MobiDB-lite"/>
    </source>
</evidence>
<evidence type="ECO:0000259" key="3">
    <source>
        <dbReference type="PROSITE" id="PS50115"/>
    </source>
</evidence>
<feature type="compositionally biased region" description="Low complexity" evidence="2">
    <location>
        <begin position="514"/>
        <end position="532"/>
    </location>
</feature>
<sequence length="532" mass="57016">MSHVSKITAERNQKALLDLAMLPGNDVCADCKAKTPRWASYNLGIFICSMTCASIHRKIGTHVTKVKSLTMDSWTKEQVEHMKEMGNIKSNAIYNPNELRHPPPPNMIDSERDSDLEKYIRSKYEYKSFFDRSALVASKLGPSRSVSNRLSTFSAAHSETKAPESLSSQPSARPSSIAVTNPASSSSTTQSIPHVQQSAAAPSNPAVVTARAPFRSVSQPGPAQPSVQPPISQPQVPSNNPTWNDLISLQTPFSNASLPLQYTSGSFNSPSASTSLPVSMQSSALTQPNGTNPYSNLAANPASALPSSFTQMAGISPGGFGRSMSLNSGLSAQAPMPTGLGFGPNLNGGIGASSLQQSNMPFNSTPMMTPTSTTPSPNPFAPQTLPQMQNMGGMGPNPGFGGMNGMSSQLQLQPNFTSQPFQQQQTYQSQMSAMQQPQMFQPQAVQYQAPMNTNPFTHQTQTPQLQTPFSSPQFGSTPSPMMGIQGLPQMQPMQQQQQSQQAFGGANQFTSWVQGPSQNGFNGQQQQQWGGM</sequence>
<keyword evidence="1" id="KW-0479">Metal-binding</keyword>
<dbReference type="PANTHER" id="PTHR45705">
    <property type="entry name" value="FI20236P1"/>
    <property type="match status" value="1"/>
</dbReference>
<feature type="compositionally biased region" description="Polar residues" evidence="2">
    <location>
        <begin position="177"/>
        <end position="201"/>
    </location>
</feature>
<dbReference type="EMBL" id="OZ037948">
    <property type="protein sequence ID" value="CAL1709563.1"/>
    <property type="molecule type" value="Genomic_DNA"/>
</dbReference>
<accession>A0ABP1DP04</accession>
<reference evidence="5" key="1">
    <citation type="submission" date="2024-04" db="EMBL/GenBank/DDBJ databases">
        <authorList>
            <person name="Shaw F."/>
            <person name="Minotto A."/>
        </authorList>
    </citation>
    <scope>NUCLEOTIDE SEQUENCE [LARGE SCALE GENOMIC DNA]</scope>
</reference>
<gene>
    <name evidence="4" type="ORF">GFSPODELE1_LOCUS7405</name>
</gene>
<keyword evidence="5" id="KW-1185">Reference proteome</keyword>
<dbReference type="SUPFAM" id="SSF57863">
    <property type="entry name" value="ArfGap/RecO-like zinc finger"/>
    <property type="match status" value="1"/>
</dbReference>
<proteinExistence type="predicted"/>
<name>A0ABP1DP04_9APHY</name>
<feature type="compositionally biased region" description="Low complexity" evidence="2">
    <location>
        <begin position="165"/>
        <end position="176"/>
    </location>
</feature>
<dbReference type="InterPro" id="IPR037278">
    <property type="entry name" value="ARFGAP/RecO"/>
</dbReference>
<dbReference type="InterPro" id="IPR051718">
    <property type="entry name" value="ARF_GTPase-activating"/>
</dbReference>
<dbReference type="CDD" id="cd08204">
    <property type="entry name" value="ArfGap"/>
    <property type="match status" value="1"/>
</dbReference>
<evidence type="ECO:0000313" key="4">
    <source>
        <dbReference type="EMBL" id="CAL1709563.1"/>
    </source>
</evidence>
<dbReference type="PRINTS" id="PR00405">
    <property type="entry name" value="REVINTRACTNG"/>
</dbReference>
<dbReference type="Gene3D" id="1.10.220.150">
    <property type="entry name" value="Arf GTPase activating protein"/>
    <property type="match status" value="1"/>
</dbReference>
<dbReference type="InterPro" id="IPR038508">
    <property type="entry name" value="ArfGAP_dom_sf"/>
</dbReference>
<protein>
    <recommendedName>
        <fullName evidence="3">Arf-GAP domain-containing protein</fullName>
    </recommendedName>
</protein>
<feature type="region of interest" description="Disordered" evidence="2">
    <location>
        <begin position="157"/>
        <end position="245"/>
    </location>
</feature>
<dbReference type="Proteomes" id="UP001497453">
    <property type="component" value="Chromosome 5"/>
</dbReference>
<feature type="region of interest" description="Disordered" evidence="2">
    <location>
        <begin position="453"/>
        <end position="532"/>
    </location>
</feature>
<keyword evidence="1" id="KW-0863">Zinc-finger</keyword>